<proteinExistence type="inferred from homology"/>
<dbReference type="Gene3D" id="3.30.530.20">
    <property type="match status" value="1"/>
</dbReference>
<dbReference type="SUPFAM" id="SSF55961">
    <property type="entry name" value="Bet v1-like"/>
    <property type="match status" value="1"/>
</dbReference>
<reference evidence="3 4" key="1">
    <citation type="submission" date="2021-01" db="EMBL/GenBank/DDBJ databases">
        <title>Sequencing the genomes of 1000 actinobacteria strains.</title>
        <authorList>
            <person name="Klenk H.-P."/>
        </authorList>
    </citation>
    <scope>NUCLEOTIDE SEQUENCE [LARGE SCALE GENOMIC DNA]</scope>
    <source>
        <strain evidence="3 4">DSM 100204</strain>
    </source>
</reference>
<feature type="domain" description="Activator of Hsp90 ATPase homologue 1/2-like C-terminal" evidence="2">
    <location>
        <begin position="26"/>
        <end position="162"/>
    </location>
</feature>
<evidence type="ECO:0000313" key="4">
    <source>
        <dbReference type="Proteomes" id="UP000764837"/>
    </source>
</evidence>
<organism evidence="3 4">
    <name type="scientific">Micromonospora luteifusca</name>
    <dbReference type="NCBI Taxonomy" id="709860"/>
    <lineage>
        <taxon>Bacteria</taxon>
        <taxon>Bacillati</taxon>
        <taxon>Actinomycetota</taxon>
        <taxon>Actinomycetes</taxon>
        <taxon>Micromonosporales</taxon>
        <taxon>Micromonosporaceae</taxon>
        <taxon>Micromonospora</taxon>
    </lineage>
</organism>
<dbReference type="InterPro" id="IPR013538">
    <property type="entry name" value="ASHA1/2-like_C"/>
</dbReference>
<dbReference type="Pfam" id="PF08327">
    <property type="entry name" value="AHSA1"/>
    <property type="match status" value="1"/>
</dbReference>
<comment type="similarity">
    <text evidence="1">Belongs to the AHA1 family.</text>
</comment>
<dbReference type="EMBL" id="JAFBBP010000001">
    <property type="protein sequence ID" value="MBM7494096.1"/>
    <property type="molecule type" value="Genomic_DNA"/>
</dbReference>
<dbReference type="RefSeq" id="WP_204944725.1">
    <property type="nucleotide sequence ID" value="NZ_JAFBBP010000001.1"/>
</dbReference>
<name>A0ABS2M0W1_9ACTN</name>
<dbReference type="InterPro" id="IPR023393">
    <property type="entry name" value="START-like_dom_sf"/>
</dbReference>
<gene>
    <name evidence="3" type="ORF">JOD64_005318</name>
</gene>
<accession>A0ABS2M0W1</accession>
<sequence>MSTSGSGTATVTLPTDEQICIARHFQAPPARVFRVWSTPDLVQQWWSGHHGTTTSVEMDFRVGGHWRYVIASTTGPELAFHGEYLDIVPDRKIVYTEVYEAPGSTPGDDSGAPVNTVTLEPDGDGTLLTLLVQCTSKELRDMIMSSGMEEGMQGQMDIIEELARSLA</sequence>
<dbReference type="Proteomes" id="UP000764837">
    <property type="component" value="Unassembled WGS sequence"/>
</dbReference>
<evidence type="ECO:0000256" key="1">
    <source>
        <dbReference type="ARBA" id="ARBA00006817"/>
    </source>
</evidence>
<dbReference type="CDD" id="cd07826">
    <property type="entry name" value="SRPBCC_CalC_Aha1-like_9"/>
    <property type="match status" value="1"/>
</dbReference>
<keyword evidence="4" id="KW-1185">Reference proteome</keyword>
<comment type="caution">
    <text evidence="3">The sequence shown here is derived from an EMBL/GenBank/DDBJ whole genome shotgun (WGS) entry which is preliminary data.</text>
</comment>
<evidence type="ECO:0000313" key="3">
    <source>
        <dbReference type="EMBL" id="MBM7494096.1"/>
    </source>
</evidence>
<evidence type="ECO:0000259" key="2">
    <source>
        <dbReference type="Pfam" id="PF08327"/>
    </source>
</evidence>
<protein>
    <submittedName>
        <fullName evidence="3">Uncharacterized protein YndB with AHSA1/START domain</fullName>
    </submittedName>
</protein>